<keyword evidence="2" id="KW-1185">Reference proteome</keyword>
<gene>
    <name evidence="1" type="ORF">I4F81_003166</name>
</gene>
<evidence type="ECO:0000313" key="1">
    <source>
        <dbReference type="EMBL" id="KAK1860578.1"/>
    </source>
</evidence>
<sequence length="328" mass="33401">MRDWGCAFSGEGRLPANPSPLSALFYRDRVPRAGCGGGGRRRRVPPPVQVAASAFSPGRPRRPVGAAATAAAALAACRCRGISPVRRCRRLLTPPPLAPPSPLSSSVVAVAAAVAAATATAATLTATAIATATAATAASHRRRGRRLRSPQGPPPSTGWPLMHPPKRGAVTVDAAVPPLVVGVRIGCGDSCPTACSFPRAETGDLLVLRHVPGDSDSCFSGGSGTGVPAPPVDVVAVPWPPTGRRPRSLLPRRAKWRGFSARVGPSPSTSRSSPCRRTAQLPTRCRALCGSAARAPSSSAPPLGGGRGSAATFVFAAPTYRAPTLPVG</sequence>
<dbReference type="EMBL" id="CM020618">
    <property type="protein sequence ID" value="KAK1860578.1"/>
    <property type="molecule type" value="Genomic_DNA"/>
</dbReference>
<protein>
    <submittedName>
        <fullName evidence="1">Uncharacterized protein</fullName>
    </submittedName>
</protein>
<proteinExistence type="predicted"/>
<evidence type="ECO:0000313" key="2">
    <source>
        <dbReference type="Proteomes" id="UP000798662"/>
    </source>
</evidence>
<accession>A0ACC3BSK5</accession>
<comment type="caution">
    <text evidence="1">The sequence shown here is derived from an EMBL/GenBank/DDBJ whole genome shotgun (WGS) entry which is preliminary data.</text>
</comment>
<name>A0ACC3BSK5_PYRYE</name>
<reference evidence="1" key="1">
    <citation type="submission" date="2019-11" db="EMBL/GenBank/DDBJ databases">
        <title>Nori genome reveals adaptations in red seaweeds to the harsh intertidal environment.</title>
        <authorList>
            <person name="Wang D."/>
            <person name="Mao Y."/>
        </authorList>
    </citation>
    <scope>NUCLEOTIDE SEQUENCE</scope>
    <source>
        <tissue evidence="1">Gametophyte</tissue>
    </source>
</reference>
<organism evidence="1 2">
    <name type="scientific">Pyropia yezoensis</name>
    <name type="common">Susabi-nori</name>
    <name type="synonym">Porphyra yezoensis</name>
    <dbReference type="NCBI Taxonomy" id="2788"/>
    <lineage>
        <taxon>Eukaryota</taxon>
        <taxon>Rhodophyta</taxon>
        <taxon>Bangiophyceae</taxon>
        <taxon>Bangiales</taxon>
        <taxon>Bangiaceae</taxon>
        <taxon>Pyropia</taxon>
    </lineage>
</organism>
<dbReference type="Proteomes" id="UP000798662">
    <property type="component" value="Chromosome 1"/>
</dbReference>